<accession>A0A506UCN3</accession>
<proteinExistence type="predicted"/>
<keyword evidence="2" id="KW-1185">Reference proteome</keyword>
<reference evidence="1 2" key="1">
    <citation type="submission" date="2019-06" db="EMBL/GenBank/DDBJ databases">
        <authorList>
            <person name="Li M."/>
        </authorList>
    </citation>
    <scope>NUCLEOTIDE SEQUENCE [LARGE SCALE GENOMIC DNA]</scope>
    <source>
        <strain evidence="1 2">BGMRC6574</strain>
    </source>
</reference>
<evidence type="ECO:0000313" key="1">
    <source>
        <dbReference type="EMBL" id="TPW31176.1"/>
    </source>
</evidence>
<organism evidence="1 2">
    <name type="scientific">Pararhizobium mangrovi</name>
    <dbReference type="NCBI Taxonomy" id="2590452"/>
    <lineage>
        <taxon>Bacteria</taxon>
        <taxon>Pseudomonadati</taxon>
        <taxon>Pseudomonadota</taxon>
        <taxon>Alphaproteobacteria</taxon>
        <taxon>Hyphomicrobiales</taxon>
        <taxon>Rhizobiaceae</taxon>
        <taxon>Rhizobium/Agrobacterium group</taxon>
        <taxon>Pararhizobium</taxon>
    </lineage>
</organism>
<dbReference type="EMBL" id="VHLH01000004">
    <property type="protein sequence ID" value="TPW31176.1"/>
    <property type="molecule type" value="Genomic_DNA"/>
</dbReference>
<gene>
    <name evidence="1" type="ORF">FJU11_02970</name>
</gene>
<dbReference type="RefSeq" id="WP_141165537.1">
    <property type="nucleotide sequence ID" value="NZ_VHLH01000004.1"/>
</dbReference>
<dbReference type="AlphaFoldDB" id="A0A506UCN3"/>
<dbReference type="OrthoDB" id="7949682at2"/>
<dbReference type="Proteomes" id="UP000320314">
    <property type="component" value="Unassembled WGS sequence"/>
</dbReference>
<comment type="caution">
    <text evidence="1">The sequence shown here is derived from an EMBL/GenBank/DDBJ whole genome shotgun (WGS) entry which is preliminary data.</text>
</comment>
<name>A0A506UCN3_9HYPH</name>
<evidence type="ECO:0000313" key="2">
    <source>
        <dbReference type="Proteomes" id="UP000320314"/>
    </source>
</evidence>
<protein>
    <submittedName>
        <fullName evidence="1">Uncharacterized protein</fullName>
    </submittedName>
</protein>
<sequence>MASAPLDPKQIFFGNPVRDDHRPDPKEIVQFLIYLKSAIDALRGATGDADALDDIAADIADLRSDLDKILANAPEDADTFSEISEALNALTEGAPPDRNTFAEVSSVLDELLSLTVQSLMVANSDPNNIVAATTSPSKSLSSGMLFSLSPADTNTGPVTISIDGSDPIPLIVNSRALKEGELTRPNTVLIRIFSGGAQARIVGGNLGADLVKDRVDDLTGLLVPSPFPAPRTLLSTKQWVTRKIADMIGDDPDVVFVADFQAQMALAVGVGTMDDCLAYDRAASAYYVDQAGRYISTASGDPRWGDRGLMIEPSRTNLFKQSRDPTASSWTRARSTVSPSSMFVGGLSAAKLIEDTSSGTHNISQTFAVTAGDWITVSMLVSAGERNFAAIQLQGSPFPGQPRASFNLSSGIAKVTQGTATATARAVAGGWLVEITAQATATGNAAAYVFAAVTDSAISYAGDGSSGIYVSGLQAEIGRYATSLIRTLDAVGTRPADVMTFADASWWPKAVGTVWMQAEARPIDGVRLIGGLGSGDTPLAMVSATGSISAQTNGVKLTAETGGNSWGLGSTVEVVSSWDLTGRSLAMEEGIVAADAEPSRSTVMTHIGSRGTDTPIDVMCGYVKQLKVWKARA</sequence>